<dbReference type="RefSeq" id="WP_138987855.1">
    <property type="nucleotide sequence ID" value="NZ_CP043869.1"/>
</dbReference>
<dbReference type="OrthoDB" id="6112973at2"/>
<dbReference type="InterPro" id="IPR010352">
    <property type="entry name" value="DUF945"/>
</dbReference>
<organism evidence="1 2">
    <name type="scientific">Neptunomonas concharum</name>
    <dbReference type="NCBI Taxonomy" id="1031538"/>
    <lineage>
        <taxon>Bacteria</taxon>
        <taxon>Pseudomonadati</taxon>
        <taxon>Pseudomonadota</taxon>
        <taxon>Gammaproteobacteria</taxon>
        <taxon>Oceanospirillales</taxon>
        <taxon>Oceanospirillaceae</taxon>
        <taxon>Neptunomonas</taxon>
    </lineage>
</organism>
<dbReference type="Pfam" id="PF06097">
    <property type="entry name" value="DUF945"/>
    <property type="match status" value="1"/>
</dbReference>
<dbReference type="EMBL" id="CP043869">
    <property type="protein sequence ID" value="QEQ97740.1"/>
    <property type="molecule type" value="Genomic_DNA"/>
</dbReference>
<dbReference type="AlphaFoldDB" id="A0A5P1RDL6"/>
<dbReference type="Proteomes" id="UP000324760">
    <property type="component" value="Chromosome"/>
</dbReference>
<sequence>MKKSMVMGAIGVLAASGIYLGGVYFSGQQASQYMETAMEKAQTAVQGQGFIHNEPQLGFFSSHYRITYTLASTSDEFAELIGTREVPFDVLVKHRFLGADSVVTLAEGELASKLKSVQANHAVAPISIESFQRFSPFSQQMSVDAVINTDKFIVKDEDSGDEATIGAVTLDYSQDGRDFTLDFAMQDSGVVGEDGQLAVQGISGTESGVLDHEDPFQALMAESLEALFNVKNIDLKTQEGNFAVNDLVLMVSQQPEEDRMLTRVVYSAGSIEATKEEQAFSFNDANFGISFNLDTEATRGLVEQLNQLNPEDQEAMMQQMDALAGAADQLTLKGIQAQIEDLSVRQGELKAEANAALELAPFKVSDVMMMPTAAIQYLTLDATAQFPAAMVNQLPDYNPEQLERMVDMGFLQKTPEGDYRAELKINKGEATLNGQPMPM</sequence>
<keyword evidence="2" id="KW-1185">Reference proteome</keyword>
<gene>
    <name evidence="1" type="ORF">F0U83_13975</name>
</gene>
<evidence type="ECO:0000313" key="1">
    <source>
        <dbReference type="EMBL" id="QEQ97740.1"/>
    </source>
</evidence>
<dbReference type="KEGG" id="ncu:F0U83_13975"/>
<reference evidence="1 2" key="1">
    <citation type="journal article" date="2019" name="Biochem. Eng. J.">
        <title>Metabolic engineering of the marine bacteria Neptunomonas concharum for the production of acetoin and meso-2,3-butanediol from acetate.</title>
        <authorList>
            <person name="Li W."/>
            <person name="Pu N."/>
            <person name="Liu C.-X."/>
            <person name="Yuan Q.-P."/>
            <person name="Li Z.-J."/>
        </authorList>
    </citation>
    <scope>NUCLEOTIDE SEQUENCE [LARGE SCALE GENOMIC DNA]</scope>
    <source>
        <strain evidence="1 2">JCM17730</strain>
    </source>
</reference>
<proteinExistence type="predicted"/>
<name>A0A5P1RDL6_9GAMM</name>
<evidence type="ECO:0000313" key="2">
    <source>
        <dbReference type="Proteomes" id="UP000324760"/>
    </source>
</evidence>
<accession>A0A5P1RDL6</accession>
<protein>
    <submittedName>
        <fullName evidence="1">DUF945 domain-containing protein</fullName>
    </submittedName>
</protein>